<dbReference type="AlphaFoldDB" id="A0A840WKI2"/>
<feature type="compositionally biased region" description="Basic and acidic residues" evidence="1">
    <location>
        <begin position="1"/>
        <end position="12"/>
    </location>
</feature>
<accession>A0A840WKI2</accession>
<name>A0A840WKI2_9ACTN</name>
<keyword evidence="3" id="KW-1185">Reference proteome</keyword>
<organism evidence="2 3">
    <name type="scientific">Nocardiopsis metallicus</name>
    <dbReference type="NCBI Taxonomy" id="179819"/>
    <lineage>
        <taxon>Bacteria</taxon>
        <taxon>Bacillati</taxon>
        <taxon>Actinomycetota</taxon>
        <taxon>Actinomycetes</taxon>
        <taxon>Streptosporangiales</taxon>
        <taxon>Nocardiopsidaceae</taxon>
        <taxon>Nocardiopsis</taxon>
    </lineage>
</organism>
<dbReference type="Proteomes" id="UP000579647">
    <property type="component" value="Unassembled WGS sequence"/>
</dbReference>
<evidence type="ECO:0000313" key="2">
    <source>
        <dbReference type="EMBL" id="MBB5492177.1"/>
    </source>
</evidence>
<proteinExistence type="predicted"/>
<feature type="region of interest" description="Disordered" evidence="1">
    <location>
        <begin position="1"/>
        <end position="51"/>
    </location>
</feature>
<sequence>MPGPDDDRRATFLDDLDLLPDTTSDERSEGWGDSDEDSTARLISDRPPHWG</sequence>
<comment type="caution">
    <text evidence="2">The sequence shown here is derived from an EMBL/GenBank/DDBJ whole genome shotgun (WGS) entry which is preliminary data.</text>
</comment>
<dbReference type="RefSeq" id="WP_017583504.1">
    <property type="nucleotide sequence ID" value="NZ_BAAAKM010000076.1"/>
</dbReference>
<evidence type="ECO:0000313" key="3">
    <source>
        <dbReference type="Proteomes" id="UP000579647"/>
    </source>
</evidence>
<dbReference type="EMBL" id="JACHDO010000001">
    <property type="protein sequence ID" value="MBB5492177.1"/>
    <property type="molecule type" value="Genomic_DNA"/>
</dbReference>
<protein>
    <submittedName>
        <fullName evidence="2">Uncharacterized protein</fullName>
    </submittedName>
</protein>
<evidence type="ECO:0000256" key="1">
    <source>
        <dbReference type="SAM" id="MobiDB-lite"/>
    </source>
</evidence>
<reference evidence="2 3" key="1">
    <citation type="submission" date="2020-08" db="EMBL/GenBank/DDBJ databases">
        <title>Sequencing the genomes of 1000 actinobacteria strains.</title>
        <authorList>
            <person name="Klenk H.-P."/>
        </authorList>
    </citation>
    <scope>NUCLEOTIDE SEQUENCE [LARGE SCALE GENOMIC DNA]</scope>
    <source>
        <strain evidence="2 3">DSM 44598</strain>
    </source>
</reference>
<gene>
    <name evidence="2" type="ORF">HNR07_003314</name>
</gene>